<dbReference type="InterPro" id="IPR036264">
    <property type="entry name" value="Bact_exopeptidase_dim_dom"/>
</dbReference>
<dbReference type="PANTHER" id="PTHR43808:SF17">
    <property type="entry name" value="PEPTIDASE M20"/>
    <property type="match status" value="1"/>
</dbReference>
<evidence type="ECO:0000256" key="2">
    <source>
        <dbReference type="ARBA" id="ARBA00022723"/>
    </source>
</evidence>
<dbReference type="Gene3D" id="3.40.630.10">
    <property type="entry name" value="Zn peptidases"/>
    <property type="match status" value="1"/>
</dbReference>
<dbReference type="InterPro" id="IPR050072">
    <property type="entry name" value="Peptidase_M20A"/>
</dbReference>
<protein>
    <submittedName>
        <fullName evidence="6">Acetylornithine deacetylase/Succinyl-diaminopimelate desuccinylase and related deacylases</fullName>
    </submittedName>
</protein>
<dbReference type="EMBL" id="CBHH010000022">
    <property type="protein sequence ID" value="CDD55941.1"/>
    <property type="molecule type" value="Genomic_DNA"/>
</dbReference>
<dbReference type="Gene3D" id="3.30.70.360">
    <property type="match status" value="1"/>
</dbReference>
<dbReference type="Proteomes" id="UP000018141">
    <property type="component" value="Unassembled WGS sequence"/>
</dbReference>
<organism evidence="6 7">
    <name type="scientific">Bacteroides pectinophilus CAG:437</name>
    <dbReference type="NCBI Taxonomy" id="1263051"/>
    <lineage>
        <taxon>Bacteria</taxon>
        <taxon>Bacillati</taxon>
        <taxon>Bacillota</taxon>
        <taxon>Clostridia</taxon>
        <taxon>Eubacteriales</taxon>
    </lineage>
</organism>
<comment type="caution">
    <text evidence="6">The sequence shown here is derived from an EMBL/GenBank/DDBJ whole genome shotgun (WGS) entry which is preliminary data.</text>
</comment>
<dbReference type="InterPro" id="IPR001261">
    <property type="entry name" value="ArgE/DapE_CS"/>
</dbReference>
<dbReference type="InterPro" id="IPR011650">
    <property type="entry name" value="Peptidase_M20_dimer"/>
</dbReference>
<comment type="cofactor">
    <cofactor evidence="1">
        <name>Zn(2+)</name>
        <dbReference type="ChEBI" id="CHEBI:29105"/>
    </cofactor>
</comment>
<evidence type="ECO:0000313" key="6">
    <source>
        <dbReference type="EMBL" id="CDD55941.1"/>
    </source>
</evidence>
<dbReference type="SUPFAM" id="SSF53187">
    <property type="entry name" value="Zn-dependent exopeptidases"/>
    <property type="match status" value="1"/>
</dbReference>
<proteinExistence type="predicted"/>
<dbReference type="Pfam" id="PF07687">
    <property type="entry name" value="M20_dimer"/>
    <property type="match status" value="1"/>
</dbReference>
<evidence type="ECO:0000256" key="3">
    <source>
        <dbReference type="ARBA" id="ARBA00022801"/>
    </source>
</evidence>
<evidence type="ECO:0000259" key="5">
    <source>
        <dbReference type="Pfam" id="PF07687"/>
    </source>
</evidence>
<dbReference type="SUPFAM" id="SSF55031">
    <property type="entry name" value="Bacterial exopeptidase dimerisation domain"/>
    <property type="match status" value="1"/>
</dbReference>
<dbReference type="GO" id="GO:0046872">
    <property type="term" value="F:metal ion binding"/>
    <property type="evidence" value="ECO:0007669"/>
    <property type="project" value="UniProtKB-KW"/>
</dbReference>
<evidence type="ECO:0000256" key="4">
    <source>
        <dbReference type="ARBA" id="ARBA00022833"/>
    </source>
</evidence>
<sequence>MIINNEKIAKALEYIKSEDENTTQETLTMCQIPAPSHQEKKKAEYVLEKFKEIGLLNVHMDAVCNVLGTWPGDGDGPVIMLAAHTDTVFPIDTDVTVKKEGNRYYCPGINDDTHAAAEIMAVAKAMVRYDIHAHGDIIFCANVCEEGLGDLKGIKYIFNNDNNIDAFVSVDNPVTGGVVYTATGSRRYKVTFTGNGGHSFADFGLPNPIHAMGRAIAKISDFKAPELPKTTFNVGVIEGGTSVNTISASAGMLMDIRSDSDEELERLTEEFMNAVESAVEEENARWDADKPQVKADIEVKGVRPAGTQEPDCPIVKAAFDAARMLGIEPELRGESSTDANIPISMGIPAITVGRGGNEGGVHTVHEWFEPVESWLGPQRDLLLILLLAGYEDVAEPVIKKR</sequence>
<keyword evidence="4" id="KW-0862">Zinc</keyword>
<name>R7AR83_9FIRM</name>
<dbReference type="Pfam" id="PF01546">
    <property type="entry name" value="Peptidase_M20"/>
    <property type="match status" value="1"/>
</dbReference>
<accession>R7AR83</accession>
<dbReference type="GO" id="GO:0016787">
    <property type="term" value="F:hydrolase activity"/>
    <property type="evidence" value="ECO:0007669"/>
    <property type="project" value="UniProtKB-KW"/>
</dbReference>
<dbReference type="InterPro" id="IPR002933">
    <property type="entry name" value="Peptidase_M20"/>
</dbReference>
<dbReference type="PROSITE" id="PS00758">
    <property type="entry name" value="ARGE_DAPE_CPG2_1"/>
    <property type="match status" value="1"/>
</dbReference>
<gene>
    <name evidence="6" type="ORF">BN656_00638</name>
</gene>
<dbReference type="PANTHER" id="PTHR43808">
    <property type="entry name" value="ACETYLORNITHINE DEACETYLASE"/>
    <property type="match status" value="1"/>
</dbReference>
<keyword evidence="2" id="KW-0479">Metal-binding</keyword>
<feature type="domain" description="Peptidase M20 dimerisation" evidence="5">
    <location>
        <begin position="183"/>
        <end position="280"/>
    </location>
</feature>
<evidence type="ECO:0000256" key="1">
    <source>
        <dbReference type="ARBA" id="ARBA00001947"/>
    </source>
</evidence>
<dbReference type="AlphaFoldDB" id="R7AR83"/>
<keyword evidence="3" id="KW-0378">Hydrolase</keyword>
<evidence type="ECO:0000313" key="7">
    <source>
        <dbReference type="Proteomes" id="UP000018141"/>
    </source>
</evidence>
<reference evidence="6" key="1">
    <citation type="submission" date="2012-11" db="EMBL/GenBank/DDBJ databases">
        <title>Dependencies among metagenomic species, viruses, plasmids and units of genetic variation.</title>
        <authorList>
            <person name="Nielsen H.B."/>
            <person name="Almeida M."/>
            <person name="Juncker A.S."/>
            <person name="Rasmussen S."/>
            <person name="Li J."/>
            <person name="Sunagawa S."/>
            <person name="Plichta D."/>
            <person name="Gautier L."/>
            <person name="Le Chatelier E."/>
            <person name="Peletier E."/>
            <person name="Bonde I."/>
            <person name="Nielsen T."/>
            <person name="Manichanh C."/>
            <person name="Arumugam M."/>
            <person name="Batto J."/>
            <person name="Santos M.B.Q.D."/>
            <person name="Blom N."/>
            <person name="Borruel N."/>
            <person name="Burgdorf K.S."/>
            <person name="Boumezbeur F."/>
            <person name="Casellas F."/>
            <person name="Dore J."/>
            <person name="Guarner F."/>
            <person name="Hansen T."/>
            <person name="Hildebrand F."/>
            <person name="Kaas R.S."/>
            <person name="Kennedy S."/>
            <person name="Kristiansen K."/>
            <person name="Kultima J.R."/>
            <person name="Leonard P."/>
            <person name="Levenez F."/>
            <person name="Lund O."/>
            <person name="Moumen B."/>
            <person name="Le Paslier D."/>
            <person name="Pons N."/>
            <person name="Pedersen O."/>
            <person name="Prifti E."/>
            <person name="Qin J."/>
            <person name="Raes J."/>
            <person name="Tap J."/>
            <person name="Tims S."/>
            <person name="Ussery D.W."/>
            <person name="Yamada T."/>
            <person name="MetaHit consortium"/>
            <person name="Renault P."/>
            <person name="Sicheritz-Ponten T."/>
            <person name="Bork P."/>
            <person name="Wang J."/>
            <person name="Brunak S."/>
            <person name="Ehrlich S.D."/>
        </authorList>
    </citation>
    <scope>NUCLEOTIDE SEQUENCE [LARGE SCALE GENOMIC DNA]</scope>
</reference>